<feature type="chain" id="PRO_5027713079" description="Lipocalin-like domain-containing protein" evidence="1">
    <location>
        <begin position="21"/>
        <end position="130"/>
    </location>
</feature>
<organism evidence="2 3">
    <name type="scientific">Flavobacterium chungangense</name>
    <dbReference type="NCBI Taxonomy" id="554283"/>
    <lineage>
        <taxon>Bacteria</taxon>
        <taxon>Pseudomonadati</taxon>
        <taxon>Bacteroidota</taxon>
        <taxon>Flavobacteriia</taxon>
        <taxon>Flavobacteriales</taxon>
        <taxon>Flavobacteriaceae</taxon>
        <taxon>Flavobacterium</taxon>
    </lineage>
</organism>
<reference evidence="2 3" key="1">
    <citation type="submission" date="2020-06" db="EMBL/GenBank/DDBJ databases">
        <authorList>
            <person name="Criscuolo A."/>
        </authorList>
    </citation>
    <scope>NUCLEOTIDE SEQUENCE [LARGE SCALE GENOMIC DNA]</scope>
    <source>
        <strain evidence="3">CIP 110025</strain>
    </source>
</reference>
<feature type="signal peptide" evidence="1">
    <location>
        <begin position="1"/>
        <end position="20"/>
    </location>
</feature>
<dbReference type="RefSeq" id="WP_157505871.1">
    <property type="nucleotide sequence ID" value="NZ_CAIJDO010000053.1"/>
</dbReference>
<dbReference type="EMBL" id="CAIJDO010000053">
    <property type="protein sequence ID" value="CAD0000767.1"/>
    <property type="molecule type" value="Genomic_DNA"/>
</dbReference>
<evidence type="ECO:0000313" key="2">
    <source>
        <dbReference type="EMBL" id="CAD0000767.1"/>
    </source>
</evidence>
<comment type="caution">
    <text evidence="2">The sequence shown here is derived from an EMBL/GenBank/DDBJ whole genome shotgun (WGS) entry which is preliminary data.</text>
</comment>
<accession>A0A6V6YMU2</accession>
<evidence type="ECO:0000313" key="3">
    <source>
        <dbReference type="Proteomes" id="UP000556700"/>
    </source>
</evidence>
<evidence type="ECO:0008006" key="4">
    <source>
        <dbReference type="Google" id="ProtNLM"/>
    </source>
</evidence>
<keyword evidence="1" id="KW-0732">Signal</keyword>
<name>A0A6V6YMU2_9FLAO</name>
<protein>
    <recommendedName>
        <fullName evidence="4">Lipocalin-like domain-containing protein</fullName>
    </recommendedName>
</protein>
<sequence length="130" mass="14815">MKKLFFLFYSILLFSCSSNSDDTTKTNSSNSDFNPPSWIEGAWKGDVTYKFFQKDVYQNQISFKGVVDGCNLAIPNSSFVSEPVKNNTEYKFSYTTGDITHEYHFIKVSSTEIKLLNLNNAALSLLYTKQ</sequence>
<dbReference type="Proteomes" id="UP000556700">
    <property type="component" value="Unassembled WGS sequence"/>
</dbReference>
<gene>
    <name evidence="2" type="ORF">FLACHUCJ7_00203</name>
</gene>
<dbReference type="AlphaFoldDB" id="A0A6V6YMU2"/>
<dbReference type="PROSITE" id="PS51257">
    <property type="entry name" value="PROKAR_LIPOPROTEIN"/>
    <property type="match status" value="1"/>
</dbReference>
<keyword evidence="3" id="KW-1185">Reference proteome</keyword>
<evidence type="ECO:0000256" key="1">
    <source>
        <dbReference type="SAM" id="SignalP"/>
    </source>
</evidence>
<proteinExistence type="predicted"/>